<evidence type="ECO:0000313" key="2">
    <source>
        <dbReference type="Proteomes" id="UP001620626"/>
    </source>
</evidence>
<keyword evidence="2" id="KW-1185">Reference proteome</keyword>
<accession>A0ABD2LW58</accession>
<organism evidence="1 2">
    <name type="scientific">Heterodera trifolii</name>
    <dbReference type="NCBI Taxonomy" id="157864"/>
    <lineage>
        <taxon>Eukaryota</taxon>
        <taxon>Metazoa</taxon>
        <taxon>Ecdysozoa</taxon>
        <taxon>Nematoda</taxon>
        <taxon>Chromadorea</taxon>
        <taxon>Rhabditida</taxon>
        <taxon>Tylenchina</taxon>
        <taxon>Tylenchomorpha</taxon>
        <taxon>Tylenchoidea</taxon>
        <taxon>Heteroderidae</taxon>
        <taxon>Heteroderinae</taxon>
        <taxon>Heterodera</taxon>
    </lineage>
</organism>
<reference evidence="1 2" key="1">
    <citation type="submission" date="2024-10" db="EMBL/GenBank/DDBJ databases">
        <authorList>
            <person name="Kim D."/>
        </authorList>
    </citation>
    <scope>NUCLEOTIDE SEQUENCE [LARGE SCALE GENOMIC DNA]</scope>
    <source>
        <strain evidence="1">BH-2024</strain>
    </source>
</reference>
<name>A0ABD2LW58_9BILA</name>
<evidence type="ECO:0000313" key="1">
    <source>
        <dbReference type="EMBL" id="KAL3119475.1"/>
    </source>
</evidence>
<dbReference type="Proteomes" id="UP001620626">
    <property type="component" value="Unassembled WGS sequence"/>
</dbReference>
<comment type="caution">
    <text evidence="1">The sequence shown here is derived from an EMBL/GenBank/DDBJ whole genome shotgun (WGS) entry which is preliminary data.</text>
</comment>
<protein>
    <submittedName>
        <fullName evidence="1">Uncharacterized protein</fullName>
    </submittedName>
</protein>
<dbReference type="EMBL" id="JBICBT010000244">
    <property type="protein sequence ID" value="KAL3119475.1"/>
    <property type="molecule type" value="Genomic_DNA"/>
</dbReference>
<gene>
    <name evidence="1" type="ORF">niasHT_008989</name>
</gene>
<sequence length="340" mass="39003">MANGKPMDKIPAQGMPSRFNYANQLKIMLENRKKYELMHTKIGLTIHGKCQTKVPDNVFQIFALRNALKTEEQFKECQQNETEHIFRIVFALRAGIISTNRCVVTTLSPELSGEQLRFIGLVFGELLFRENPIFDETKKEFHFSANIEPEIDALNQTECQLLSNQFDRQLNTQLTQLIGQALDNPEESESSKNFCAFFEFLERRILNDQMEPGDKEKWAELEQKSLLIAKYGPEFPLIAPIMRVFIIFGTDAPKLIVLYRALLGGFIDEAQLDAFLREFCDSKTLKLETKSHRRNPSIDLGWNGRGMMTDGVRIHINIAISASSIQRICLQQQALILQNK</sequence>
<dbReference type="AlphaFoldDB" id="A0ABD2LW58"/>
<proteinExistence type="predicted"/>